<feature type="chain" id="PRO_5012918357" evidence="1">
    <location>
        <begin position="19"/>
        <end position="70"/>
    </location>
</feature>
<evidence type="ECO:0000256" key="1">
    <source>
        <dbReference type="SAM" id="SignalP"/>
    </source>
</evidence>
<evidence type="ECO:0000313" key="3">
    <source>
        <dbReference type="Proteomes" id="UP000198310"/>
    </source>
</evidence>
<dbReference type="RefSeq" id="WP_089333874.1">
    <property type="nucleotide sequence ID" value="NZ_FZNS01000011.1"/>
</dbReference>
<organism evidence="2 3">
    <name type="scientific">Hymenobacter mucosus</name>
    <dbReference type="NCBI Taxonomy" id="1411120"/>
    <lineage>
        <taxon>Bacteria</taxon>
        <taxon>Pseudomonadati</taxon>
        <taxon>Bacteroidota</taxon>
        <taxon>Cytophagia</taxon>
        <taxon>Cytophagales</taxon>
        <taxon>Hymenobacteraceae</taxon>
        <taxon>Hymenobacter</taxon>
    </lineage>
</organism>
<feature type="signal peptide" evidence="1">
    <location>
        <begin position="1"/>
        <end position="18"/>
    </location>
</feature>
<reference evidence="3" key="1">
    <citation type="submission" date="2017-06" db="EMBL/GenBank/DDBJ databases">
        <authorList>
            <person name="Varghese N."/>
            <person name="Submissions S."/>
        </authorList>
    </citation>
    <scope>NUCLEOTIDE SEQUENCE [LARGE SCALE GENOMIC DNA]</scope>
    <source>
        <strain evidence="3">DSM 28041</strain>
    </source>
</reference>
<sequence length="70" mass="7691">MNAKKFLMSTAMMSLALAGATHNIPGTSTQRVEPDLKPGPLDYMDTNEFDQARRAKAAAKRARKEAKRLA</sequence>
<name>A0A239A7M4_9BACT</name>
<keyword evidence="3" id="KW-1185">Reference proteome</keyword>
<proteinExistence type="predicted"/>
<dbReference type="EMBL" id="FZNS01000011">
    <property type="protein sequence ID" value="SNR91509.1"/>
    <property type="molecule type" value="Genomic_DNA"/>
</dbReference>
<protein>
    <submittedName>
        <fullName evidence="2">Uncharacterized protein</fullName>
    </submittedName>
</protein>
<dbReference type="Proteomes" id="UP000198310">
    <property type="component" value="Unassembled WGS sequence"/>
</dbReference>
<dbReference type="AlphaFoldDB" id="A0A239A7M4"/>
<gene>
    <name evidence="2" type="ORF">SAMN06269173_11136</name>
</gene>
<evidence type="ECO:0000313" key="2">
    <source>
        <dbReference type="EMBL" id="SNR91509.1"/>
    </source>
</evidence>
<accession>A0A239A7M4</accession>
<keyword evidence="1" id="KW-0732">Signal</keyword>